<gene>
    <name evidence="1" type="ORF">VMF7928_00575</name>
</gene>
<dbReference type="RefSeq" id="WP_290368736.1">
    <property type="nucleotide sequence ID" value="NZ_CAKLDM010000001.1"/>
</dbReference>
<keyword evidence="2" id="KW-1185">Reference proteome</keyword>
<accession>A0ABM9A037</accession>
<sequence length="42" mass="4399">MTKNVSIATGLSSLSVARLLSFTNIALCGKAHCICARFQSQG</sequence>
<dbReference type="Proteomes" id="UP000838748">
    <property type="component" value="Unassembled WGS sequence"/>
</dbReference>
<dbReference type="EMBL" id="CAKLDM010000001">
    <property type="protein sequence ID" value="CAH0536620.1"/>
    <property type="molecule type" value="Genomic_DNA"/>
</dbReference>
<protein>
    <submittedName>
        <fullName evidence="1">Uncharacterized protein</fullName>
    </submittedName>
</protein>
<organism evidence="1 2">
    <name type="scientific">Vibrio marisflavi CECT 7928</name>
    <dbReference type="NCBI Taxonomy" id="634439"/>
    <lineage>
        <taxon>Bacteria</taxon>
        <taxon>Pseudomonadati</taxon>
        <taxon>Pseudomonadota</taxon>
        <taxon>Gammaproteobacteria</taxon>
        <taxon>Vibrionales</taxon>
        <taxon>Vibrionaceae</taxon>
        <taxon>Vibrio</taxon>
    </lineage>
</organism>
<evidence type="ECO:0000313" key="1">
    <source>
        <dbReference type="EMBL" id="CAH0536620.1"/>
    </source>
</evidence>
<comment type="caution">
    <text evidence="1">The sequence shown here is derived from an EMBL/GenBank/DDBJ whole genome shotgun (WGS) entry which is preliminary data.</text>
</comment>
<reference evidence="1" key="1">
    <citation type="submission" date="2021-11" db="EMBL/GenBank/DDBJ databases">
        <authorList>
            <person name="Rodrigo-Torres L."/>
            <person name="Arahal R. D."/>
            <person name="Lucena T."/>
        </authorList>
    </citation>
    <scope>NUCLEOTIDE SEQUENCE</scope>
    <source>
        <strain evidence="1">CECT 7928</strain>
    </source>
</reference>
<evidence type="ECO:0000313" key="2">
    <source>
        <dbReference type="Proteomes" id="UP000838748"/>
    </source>
</evidence>
<name>A0ABM9A037_9VIBR</name>
<proteinExistence type="predicted"/>